<dbReference type="EMBL" id="CAJPDS010000022">
    <property type="protein sequence ID" value="CAF9918293.1"/>
    <property type="molecule type" value="Genomic_DNA"/>
</dbReference>
<evidence type="ECO:0000313" key="8">
    <source>
        <dbReference type="Proteomes" id="UP000664521"/>
    </source>
</evidence>
<gene>
    <name evidence="7" type="primary">SWD1</name>
    <name evidence="7" type="ORF">HETSPECPRED_003719</name>
</gene>
<dbReference type="OrthoDB" id="196858at2759"/>
<organism evidence="7 8">
    <name type="scientific">Heterodermia speciosa</name>
    <dbReference type="NCBI Taxonomy" id="116794"/>
    <lineage>
        <taxon>Eukaryota</taxon>
        <taxon>Fungi</taxon>
        <taxon>Dikarya</taxon>
        <taxon>Ascomycota</taxon>
        <taxon>Pezizomycotina</taxon>
        <taxon>Lecanoromycetes</taxon>
        <taxon>OSLEUM clade</taxon>
        <taxon>Lecanoromycetidae</taxon>
        <taxon>Caliciales</taxon>
        <taxon>Physciaceae</taxon>
        <taxon>Heterodermia</taxon>
    </lineage>
</organism>
<feature type="region of interest" description="Disordered" evidence="6">
    <location>
        <begin position="433"/>
        <end position="480"/>
    </location>
</feature>
<dbReference type="PROSITE" id="PS50294">
    <property type="entry name" value="WD_REPEATS_REGION"/>
    <property type="match status" value="1"/>
</dbReference>
<dbReference type="PANTHER" id="PTHR44040:SF1">
    <property type="entry name" value="RETINOBLASTOMA-BINDING PROTEIN 5"/>
    <property type="match status" value="1"/>
</dbReference>
<proteinExistence type="predicted"/>
<protein>
    <submittedName>
        <fullName evidence="7">Chromatin binding protein</fullName>
    </submittedName>
</protein>
<dbReference type="AlphaFoldDB" id="A0A8H3IGY2"/>
<dbReference type="FunFam" id="2.130.10.10:FF:000614">
    <property type="entry name" value="WD domain protein"/>
    <property type="match status" value="1"/>
</dbReference>
<dbReference type="Gene3D" id="2.130.10.10">
    <property type="entry name" value="YVTN repeat-like/Quinoprotein amine dehydrogenase"/>
    <property type="match status" value="2"/>
</dbReference>
<dbReference type="GO" id="GO:0048188">
    <property type="term" value="C:Set1C/COMPASS complex"/>
    <property type="evidence" value="ECO:0007669"/>
    <property type="project" value="InterPro"/>
</dbReference>
<dbReference type="InterPro" id="IPR015943">
    <property type="entry name" value="WD40/YVTN_repeat-like_dom_sf"/>
</dbReference>
<reference evidence="7" key="1">
    <citation type="submission" date="2021-03" db="EMBL/GenBank/DDBJ databases">
        <authorList>
            <person name="Tagirdzhanova G."/>
        </authorList>
    </citation>
    <scope>NUCLEOTIDE SEQUENCE</scope>
</reference>
<dbReference type="Pfam" id="PF00400">
    <property type="entry name" value="WD40"/>
    <property type="match status" value="2"/>
</dbReference>
<evidence type="ECO:0000256" key="5">
    <source>
        <dbReference type="PROSITE-ProRule" id="PRU00221"/>
    </source>
</evidence>
<feature type="repeat" description="WD" evidence="5">
    <location>
        <begin position="63"/>
        <end position="104"/>
    </location>
</feature>
<evidence type="ECO:0000256" key="2">
    <source>
        <dbReference type="ARBA" id="ARBA00022574"/>
    </source>
</evidence>
<dbReference type="InterPro" id="IPR019775">
    <property type="entry name" value="WD40_repeat_CS"/>
</dbReference>
<evidence type="ECO:0000256" key="3">
    <source>
        <dbReference type="ARBA" id="ARBA00022737"/>
    </source>
</evidence>
<dbReference type="PROSITE" id="PS00678">
    <property type="entry name" value="WD_REPEATS_1"/>
    <property type="match status" value="2"/>
</dbReference>
<keyword evidence="2 5" id="KW-0853">WD repeat</keyword>
<evidence type="ECO:0000313" key="7">
    <source>
        <dbReference type="EMBL" id="CAF9918293.1"/>
    </source>
</evidence>
<dbReference type="SUPFAM" id="SSF50978">
    <property type="entry name" value="WD40 repeat-like"/>
    <property type="match status" value="1"/>
</dbReference>
<dbReference type="InterPro" id="IPR001680">
    <property type="entry name" value="WD40_rpt"/>
</dbReference>
<evidence type="ECO:0000256" key="1">
    <source>
        <dbReference type="ARBA" id="ARBA00004123"/>
    </source>
</evidence>
<comment type="caution">
    <text evidence="7">The sequence shown here is derived from an EMBL/GenBank/DDBJ whole genome shotgun (WGS) entry which is preliminary data.</text>
</comment>
<accession>A0A8H3IGY2</accession>
<dbReference type="SMART" id="SM00320">
    <property type="entry name" value="WD40"/>
    <property type="match status" value="4"/>
</dbReference>
<evidence type="ECO:0000256" key="6">
    <source>
        <dbReference type="SAM" id="MobiDB-lite"/>
    </source>
</evidence>
<dbReference type="Proteomes" id="UP000664521">
    <property type="component" value="Unassembled WGS sequence"/>
</dbReference>
<comment type="subcellular location">
    <subcellularLocation>
        <location evidence="1">Nucleus</location>
    </subcellularLocation>
</comment>
<dbReference type="PANTHER" id="PTHR44040">
    <property type="entry name" value="RETINOBLASTOMA-BINDING PROTEIN 5"/>
    <property type="match status" value="1"/>
</dbReference>
<sequence>MNTSLVDPFVLAQDYPESLTGQLKSGHSTCVRFNRKGDFLASGRADGTIVIWDMETSGVARKLRGHTRHVQSLSWSRDSRYLLSSSQDWKCVLWDLKDGAKMRTVRFEAPVYIAEMHPYNHHLFVASIFEDQPVLVDISAPVPVKRQLPSAPKRSRLDGEDISEKQAAQDAKQTTCITIFTALGDHIVAGTSKGWLNVIETGSCKIIYSTRICSNGFIILLRLTNSGRDMVANCSDRVIRTIHVTDLLQPSVNHDDIKLEVEHKFQDVVNRLSWNHVAFSATGEYVTASTYMNHDIYLWERGHGSLVKILEGPKEELGVVEWHPTRPFLVACGLVDGGIYLFTINTPQRWSALAPDFAEVEENVEYIEREDEFDIHPIEEIQKRRLDLEDEIVDVLSVQPTKTEFDEEAFRMPVLLDIVDSDSEEEIVAVGPGTMRRRSPGEGKEWMNGAQSIESGDERGMRRPAVANGSAAVPSRVRKR</sequence>
<dbReference type="PROSITE" id="PS50082">
    <property type="entry name" value="WD_REPEATS_2"/>
    <property type="match status" value="2"/>
</dbReference>
<keyword evidence="4" id="KW-0539">Nucleus</keyword>
<evidence type="ECO:0000256" key="4">
    <source>
        <dbReference type="ARBA" id="ARBA00023242"/>
    </source>
</evidence>
<keyword evidence="3" id="KW-0677">Repeat</keyword>
<dbReference type="InterPro" id="IPR037850">
    <property type="entry name" value="RBBP5/Swd1"/>
</dbReference>
<dbReference type="InterPro" id="IPR036322">
    <property type="entry name" value="WD40_repeat_dom_sf"/>
</dbReference>
<name>A0A8H3IGY2_9LECA</name>
<keyword evidence="8" id="KW-1185">Reference proteome</keyword>
<feature type="repeat" description="WD" evidence="5">
    <location>
        <begin position="29"/>
        <end position="62"/>
    </location>
</feature>